<organism evidence="1 2">
    <name type="scientific">Bathymodiolus azoricus thioautotrophic gill symbiont</name>
    <dbReference type="NCBI Taxonomy" id="235205"/>
    <lineage>
        <taxon>Bacteria</taxon>
        <taxon>Pseudomonadati</taxon>
        <taxon>Pseudomonadota</taxon>
        <taxon>Gammaproteobacteria</taxon>
        <taxon>sulfur-oxidizing symbionts</taxon>
    </lineage>
</organism>
<protein>
    <submittedName>
        <fullName evidence="1">Uncharacterized protein</fullName>
    </submittedName>
</protein>
<keyword evidence="2" id="KW-1185">Reference proteome</keyword>
<dbReference type="EMBL" id="CAESAP020000164">
    <property type="protein sequence ID" value="CAB5499677.1"/>
    <property type="molecule type" value="Genomic_DNA"/>
</dbReference>
<feature type="non-terminal residue" evidence="1">
    <location>
        <position position="362"/>
    </location>
</feature>
<dbReference type="Proteomes" id="UP000635628">
    <property type="component" value="Unassembled WGS sequence"/>
</dbReference>
<comment type="caution">
    <text evidence="1">The sequence shown here is derived from an EMBL/GenBank/DDBJ whole genome shotgun (WGS) entry which is preliminary data.</text>
</comment>
<evidence type="ECO:0000313" key="1">
    <source>
        <dbReference type="EMBL" id="CAB5499677.1"/>
    </source>
</evidence>
<proteinExistence type="predicted"/>
<accession>A0ACA8ZQ85</accession>
<reference evidence="1" key="1">
    <citation type="submission" date="2020-05" db="EMBL/GenBank/DDBJ databases">
        <authorList>
            <person name="Petersen J."/>
            <person name="Sayavedra L."/>
        </authorList>
    </citation>
    <scope>NUCLEOTIDE SEQUENCE</scope>
    <source>
        <strain evidence="1">B azoricus SOX Menez Gwen</strain>
    </source>
</reference>
<evidence type="ECO:0000313" key="2">
    <source>
        <dbReference type="Proteomes" id="UP000635628"/>
    </source>
</evidence>
<gene>
    <name evidence="1" type="ORF">AZO1586R_967</name>
</gene>
<name>A0ACA8ZQ85_9GAMM</name>
<sequence length="362" mass="38752">MYTSSYFSKVFNRVLLVTALLTALFTTVHAADINLALGKHATQSSNYYETVRYHAPKAVNGDTKGVWYTNSITHTKKEQGAWWQVDLGGKKNINQIIIHNRTDCCADRLSNYQVSISNKADFSTHTYQQDFHVMPSPKKTITLDAPGKQGRYVRIQLLDKNYLSLAEVQVMGVDLLRFPEVDYSSAQNDFGGFSNASNFPNYKAFATLQADGSITAWGNSGSGGKGAPTDSGYTKIYSTYAAFAALKADGSIKAWGSSDHGGKGAPTDSGYTKIYSTGAAFAALKADGSIVAWGRPYNGGKGAPSGSGYTKIYSTTNAFAALKADGSIVAWGGPYNGGKGVPSGTGYTKIYSNAYAFAVIET</sequence>